<dbReference type="Proteomes" id="UP000602087">
    <property type="component" value="Unassembled WGS sequence"/>
</dbReference>
<dbReference type="AlphaFoldDB" id="A0A934IBJ8"/>
<feature type="chain" id="PRO_5038823350" description="SdpI family protein" evidence="2">
    <location>
        <begin position="21"/>
        <end position="125"/>
    </location>
</feature>
<keyword evidence="1" id="KW-0812">Transmembrane</keyword>
<feature type="signal peptide" evidence="2">
    <location>
        <begin position="1"/>
        <end position="20"/>
    </location>
</feature>
<feature type="transmembrane region" description="Helical" evidence="1">
    <location>
        <begin position="28"/>
        <end position="50"/>
    </location>
</feature>
<keyword evidence="2" id="KW-0732">Signal</keyword>
<reference evidence="3" key="1">
    <citation type="submission" date="2020-12" db="EMBL/GenBank/DDBJ databases">
        <title>Sanguibacter suaedae sp. nov., isolated from Suaeda aralocaspica.</title>
        <authorList>
            <person name="Ma Q."/>
        </authorList>
    </citation>
    <scope>NUCLEOTIDE SEQUENCE</scope>
    <source>
        <strain evidence="3">YZGR15</strain>
    </source>
</reference>
<dbReference type="RefSeq" id="WP_198734231.1">
    <property type="nucleotide sequence ID" value="NZ_JAEINH010000009.1"/>
</dbReference>
<dbReference type="EMBL" id="JAEINH010000009">
    <property type="protein sequence ID" value="MBI9115670.1"/>
    <property type="molecule type" value="Genomic_DNA"/>
</dbReference>
<evidence type="ECO:0008006" key="5">
    <source>
        <dbReference type="Google" id="ProtNLM"/>
    </source>
</evidence>
<sequence>MRTWLVLGLVVIASAISAAAVHDHVPEGVFLVLNGLVPVGAGLAVNIITTRRRRARRADQPDSIERDQERFAAVHTLPITIVSLAVVGTWLIVNDWFAPGALVYGTLVLTLATFWIQYARAPRHL</sequence>
<keyword evidence="1" id="KW-0472">Membrane</keyword>
<organism evidence="3 4">
    <name type="scientific">Sanguibacter suaedae</name>
    <dbReference type="NCBI Taxonomy" id="2795737"/>
    <lineage>
        <taxon>Bacteria</taxon>
        <taxon>Bacillati</taxon>
        <taxon>Actinomycetota</taxon>
        <taxon>Actinomycetes</taxon>
        <taxon>Micrococcales</taxon>
        <taxon>Sanguibacteraceae</taxon>
        <taxon>Sanguibacter</taxon>
    </lineage>
</organism>
<proteinExistence type="predicted"/>
<evidence type="ECO:0000256" key="2">
    <source>
        <dbReference type="SAM" id="SignalP"/>
    </source>
</evidence>
<keyword evidence="1" id="KW-1133">Transmembrane helix</keyword>
<gene>
    <name evidence="3" type="ORF">JAV76_11660</name>
</gene>
<evidence type="ECO:0000313" key="4">
    <source>
        <dbReference type="Proteomes" id="UP000602087"/>
    </source>
</evidence>
<keyword evidence="4" id="KW-1185">Reference proteome</keyword>
<feature type="transmembrane region" description="Helical" evidence="1">
    <location>
        <begin position="96"/>
        <end position="116"/>
    </location>
</feature>
<evidence type="ECO:0000256" key="1">
    <source>
        <dbReference type="SAM" id="Phobius"/>
    </source>
</evidence>
<accession>A0A934IBJ8</accession>
<protein>
    <recommendedName>
        <fullName evidence="5">SdpI family protein</fullName>
    </recommendedName>
</protein>
<name>A0A934IBJ8_9MICO</name>
<feature type="transmembrane region" description="Helical" evidence="1">
    <location>
        <begin position="71"/>
        <end position="90"/>
    </location>
</feature>
<comment type="caution">
    <text evidence="3">The sequence shown here is derived from an EMBL/GenBank/DDBJ whole genome shotgun (WGS) entry which is preliminary data.</text>
</comment>
<evidence type="ECO:0000313" key="3">
    <source>
        <dbReference type="EMBL" id="MBI9115670.1"/>
    </source>
</evidence>